<evidence type="ECO:0000256" key="6">
    <source>
        <dbReference type="ARBA" id="ARBA00022792"/>
    </source>
</evidence>
<dbReference type="GO" id="GO:0045275">
    <property type="term" value="C:respiratory chain complex III"/>
    <property type="evidence" value="ECO:0007669"/>
    <property type="project" value="InterPro"/>
</dbReference>
<gene>
    <name evidence="13" type="ORF">DdX_00753</name>
</gene>
<dbReference type="InterPro" id="IPR036544">
    <property type="entry name" value="QCR7_sf"/>
</dbReference>
<evidence type="ECO:0000256" key="8">
    <source>
        <dbReference type="ARBA" id="ARBA00023128"/>
    </source>
</evidence>
<comment type="caution">
    <text evidence="13">The sequence shown here is derived from an EMBL/GenBank/DDBJ whole genome shotgun (WGS) entry which is preliminary data.</text>
</comment>
<keyword evidence="4" id="KW-0813">Transport</keyword>
<evidence type="ECO:0000256" key="10">
    <source>
        <dbReference type="ARBA" id="ARBA00031021"/>
    </source>
</evidence>
<evidence type="ECO:0000256" key="3">
    <source>
        <dbReference type="ARBA" id="ARBA00016323"/>
    </source>
</evidence>
<keyword evidence="6" id="KW-0999">Mitochondrion inner membrane</keyword>
<evidence type="ECO:0000256" key="5">
    <source>
        <dbReference type="ARBA" id="ARBA00022660"/>
    </source>
</evidence>
<keyword evidence="8" id="KW-0496">Mitochondrion</keyword>
<sequence length="148" mass="17754">MYLTVAKYAAKFNAIPLAASKNVKQWESNSKLANWWRWFAWNYGHNFRQWGMHYHDLMLEHAPEVKEALRRLNIREPWVYDQRVSRITHAHMLSMSNERLPKDRWTQWDEESYYLKPYLDEIEAEKLAYAKAWPPAIDAGANAKIEDK</sequence>
<evidence type="ECO:0000256" key="12">
    <source>
        <dbReference type="ARBA" id="ARBA00038521"/>
    </source>
</evidence>
<dbReference type="Proteomes" id="UP001201812">
    <property type="component" value="Unassembled WGS sequence"/>
</dbReference>
<evidence type="ECO:0000256" key="1">
    <source>
        <dbReference type="ARBA" id="ARBA00004443"/>
    </source>
</evidence>
<dbReference type="Pfam" id="PF02271">
    <property type="entry name" value="UCR_14kD"/>
    <property type="match status" value="1"/>
</dbReference>
<keyword evidence="14" id="KW-1185">Reference proteome</keyword>
<dbReference type="PANTHER" id="PTHR12022:SF0">
    <property type="entry name" value="CYTOCHROME B-C1 COMPLEX SUBUNIT 7"/>
    <property type="match status" value="1"/>
</dbReference>
<dbReference type="AlphaFoldDB" id="A0AAD4NKL6"/>
<dbReference type="PANTHER" id="PTHR12022">
    <property type="entry name" value="UBIQUINOL-CYTOCHROME C REDUCTASE COMPLEX 14 KD PROTEIN"/>
    <property type="match status" value="1"/>
</dbReference>
<evidence type="ECO:0000256" key="4">
    <source>
        <dbReference type="ARBA" id="ARBA00022448"/>
    </source>
</evidence>
<evidence type="ECO:0000313" key="14">
    <source>
        <dbReference type="Proteomes" id="UP001201812"/>
    </source>
</evidence>
<keyword evidence="9" id="KW-0472">Membrane</keyword>
<comment type="similarity">
    <text evidence="2">Belongs to the UQCRB/QCR7 family.</text>
</comment>
<protein>
    <recommendedName>
        <fullName evidence="3">Cytochrome b-c1 complex subunit 7</fullName>
    </recommendedName>
    <alternativeName>
        <fullName evidence="10">Complex III subunit VII</fullName>
    </alternativeName>
    <alternativeName>
        <fullName evidence="11">Ubiquinol-cytochrome c reductase complex 14 kDa protein</fullName>
    </alternativeName>
</protein>
<dbReference type="GO" id="GO:0005743">
    <property type="term" value="C:mitochondrial inner membrane"/>
    <property type="evidence" value="ECO:0007669"/>
    <property type="project" value="UniProtKB-SubCell"/>
</dbReference>
<keyword evidence="7" id="KW-0249">Electron transport</keyword>
<evidence type="ECO:0000256" key="2">
    <source>
        <dbReference type="ARBA" id="ARBA00008554"/>
    </source>
</evidence>
<dbReference type="GO" id="GO:0006122">
    <property type="term" value="P:mitochondrial electron transport, ubiquinol to cytochrome c"/>
    <property type="evidence" value="ECO:0007669"/>
    <property type="project" value="InterPro"/>
</dbReference>
<name>A0AAD4NKL6_9BILA</name>
<reference evidence="13" key="1">
    <citation type="submission" date="2022-01" db="EMBL/GenBank/DDBJ databases">
        <title>Genome Sequence Resource for Two Populations of Ditylenchus destructor, the Migratory Endoparasitic Phytonematode.</title>
        <authorList>
            <person name="Zhang H."/>
            <person name="Lin R."/>
            <person name="Xie B."/>
        </authorList>
    </citation>
    <scope>NUCLEOTIDE SEQUENCE</scope>
    <source>
        <strain evidence="13">BazhouSP</strain>
    </source>
</reference>
<proteinExistence type="inferred from homology"/>
<dbReference type="Gene3D" id="1.10.1090.10">
    <property type="entry name" value="Cytochrome b-c1 complex subunit 7"/>
    <property type="match status" value="1"/>
</dbReference>
<evidence type="ECO:0000313" key="13">
    <source>
        <dbReference type="EMBL" id="KAI1728560.1"/>
    </source>
</evidence>
<evidence type="ECO:0000256" key="9">
    <source>
        <dbReference type="ARBA" id="ARBA00023136"/>
    </source>
</evidence>
<dbReference type="InterPro" id="IPR003197">
    <property type="entry name" value="QCR7"/>
</dbReference>
<evidence type="ECO:0000256" key="11">
    <source>
        <dbReference type="ARBA" id="ARBA00032927"/>
    </source>
</evidence>
<evidence type="ECO:0000256" key="7">
    <source>
        <dbReference type="ARBA" id="ARBA00022982"/>
    </source>
</evidence>
<organism evidence="13 14">
    <name type="scientific">Ditylenchus destructor</name>
    <dbReference type="NCBI Taxonomy" id="166010"/>
    <lineage>
        <taxon>Eukaryota</taxon>
        <taxon>Metazoa</taxon>
        <taxon>Ecdysozoa</taxon>
        <taxon>Nematoda</taxon>
        <taxon>Chromadorea</taxon>
        <taxon>Rhabditida</taxon>
        <taxon>Tylenchina</taxon>
        <taxon>Tylenchomorpha</taxon>
        <taxon>Sphaerularioidea</taxon>
        <taxon>Anguinidae</taxon>
        <taxon>Anguininae</taxon>
        <taxon>Ditylenchus</taxon>
    </lineage>
</organism>
<comment type="subunit">
    <text evidence="12">Component of the ubiquinol-cytochrome c oxidoreductase (cytochrome b-c1 complex, complex III, CIII), a multisubunit enzyme composed of 3 respiratory subunits cytochrome b, cytochrome c1 and Rieske protein, 2 core protein subunits, and additional low-molecular weight protein subunits. The complex exists as an obligatory dimer and forms supercomplexes (SCs) in the inner mitochondrial membrane with cytochrome c oxidase (complex IV, CIV).</text>
</comment>
<keyword evidence="5" id="KW-0679">Respiratory chain</keyword>
<dbReference type="EMBL" id="JAKKPZ010000001">
    <property type="protein sequence ID" value="KAI1728560.1"/>
    <property type="molecule type" value="Genomic_DNA"/>
</dbReference>
<dbReference type="SUPFAM" id="SSF81524">
    <property type="entry name" value="14 kDa protein of cytochrome bc1 complex (Ubiquinol-cytochrome c reductase)"/>
    <property type="match status" value="1"/>
</dbReference>
<comment type="subcellular location">
    <subcellularLocation>
        <location evidence="1">Mitochondrion inner membrane</location>
        <topology evidence="1">Peripheral membrane protein</topology>
        <orientation evidence="1">Matrix side</orientation>
    </subcellularLocation>
</comment>
<accession>A0AAD4NKL6</accession>